<evidence type="ECO:0000256" key="8">
    <source>
        <dbReference type="ARBA" id="ARBA00022801"/>
    </source>
</evidence>
<dbReference type="InterPro" id="IPR018487">
    <property type="entry name" value="Hemopexin-like_repeat"/>
</dbReference>
<protein>
    <submittedName>
        <fullName evidence="18">Matrix metalloproteinase-19</fullName>
    </submittedName>
</protein>
<evidence type="ECO:0000256" key="10">
    <source>
        <dbReference type="ARBA" id="ARBA00022837"/>
    </source>
</evidence>
<keyword evidence="8" id="KW-0378">Hydrolase</keyword>
<evidence type="ECO:0000313" key="17">
    <source>
        <dbReference type="Proteomes" id="UP001652627"/>
    </source>
</evidence>
<feature type="repeat" description="Hemopexin" evidence="14">
    <location>
        <begin position="328"/>
        <end position="374"/>
    </location>
</feature>
<keyword evidence="6 15" id="KW-0732">Signal</keyword>
<dbReference type="Pfam" id="PF00413">
    <property type="entry name" value="Peptidase_M10"/>
    <property type="match status" value="1"/>
</dbReference>
<evidence type="ECO:0000256" key="2">
    <source>
        <dbReference type="ARBA" id="ARBA00001947"/>
    </source>
</evidence>
<comment type="cofactor">
    <cofactor evidence="1">
        <name>Ca(2+)</name>
        <dbReference type="ChEBI" id="CHEBI:29108"/>
    </cofactor>
</comment>
<feature type="domain" description="Peptidase metallopeptidase" evidence="16">
    <location>
        <begin position="103"/>
        <end position="260"/>
    </location>
</feature>
<dbReference type="PIRSF" id="PIRSF001191">
    <property type="entry name" value="Peptidase_M10A_matrix"/>
    <property type="match status" value="1"/>
</dbReference>
<organism evidence="17 18">
    <name type="scientific">Apteryx mantelli</name>
    <name type="common">North Island brown kiwi</name>
    <dbReference type="NCBI Taxonomy" id="2696672"/>
    <lineage>
        <taxon>Eukaryota</taxon>
        <taxon>Metazoa</taxon>
        <taxon>Chordata</taxon>
        <taxon>Craniata</taxon>
        <taxon>Vertebrata</taxon>
        <taxon>Euteleostomi</taxon>
        <taxon>Archelosauria</taxon>
        <taxon>Archosauria</taxon>
        <taxon>Dinosauria</taxon>
        <taxon>Saurischia</taxon>
        <taxon>Theropoda</taxon>
        <taxon>Coelurosauria</taxon>
        <taxon>Aves</taxon>
        <taxon>Palaeognathae</taxon>
        <taxon>Apterygiformes</taxon>
        <taxon>Apterygidae</taxon>
        <taxon>Apteryx</taxon>
    </lineage>
</organism>
<dbReference type="PRINTS" id="PR00138">
    <property type="entry name" value="MATRIXIN"/>
</dbReference>
<dbReference type="InterPro" id="IPR024079">
    <property type="entry name" value="MetalloPept_cat_dom_sf"/>
</dbReference>
<evidence type="ECO:0000256" key="13">
    <source>
        <dbReference type="ARBA" id="ARBA00023157"/>
    </source>
</evidence>
<proteinExistence type="inferred from homology"/>
<dbReference type="SMART" id="SM00120">
    <property type="entry name" value="HX"/>
    <property type="match status" value="4"/>
</dbReference>
<keyword evidence="17" id="KW-1185">Reference proteome</keyword>
<evidence type="ECO:0000256" key="7">
    <source>
        <dbReference type="ARBA" id="ARBA00022737"/>
    </source>
</evidence>
<evidence type="ECO:0000256" key="11">
    <source>
        <dbReference type="ARBA" id="ARBA00023049"/>
    </source>
</evidence>
<keyword evidence="10" id="KW-0106">Calcium</keyword>
<evidence type="ECO:0000256" key="14">
    <source>
        <dbReference type="PROSITE-ProRule" id="PRU01011"/>
    </source>
</evidence>
<comment type="similarity">
    <text evidence="3">Belongs to the peptidase M10A family.</text>
</comment>
<evidence type="ECO:0000256" key="15">
    <source>
        <dbReference type="SAM" id="SignalP"/>
    </source>
</evidence>
<dbReference type="PANTHER" id="PTHR10201:SF166">
    <property type="entry name" value="MATRIX METALLOPROTEINASE-19"/>
    <property type="match status" value="1"/>
</dbReference>
<evidence type="ECO:0000256" key="12">
    <source>
        <dbReference type="ARBA" id="ARBA00023145"/>
    </source>
</evidence>
<dbReference type="GO" id="GO:0008237">
    <property type="term" value="F:metallopeptidase activity"/>
    <property type="evidence" value="ECO:0007669"/>
    <property type="project" value="UniProtKB-KW"/>
</dbReference>
<evidence type="ECO:0000256" key="9">
    <source>
        <dbReference type="ARBA" id="ARBA00022833"/>
    </source>
</evidence>
<keyword evidence="9" id="KW-0862">Zinc</keyword>
<comment type="cofactor">
    <cofactor evidence="2">
        <name>Zn(2+)</name>
        <dbReference type="ChEBI" id="CHEBI:29105"/>
    </cofactor>
</comment>
<dbReference type="PANTHER" id="PTHR10201">
    <property type="entry name" value="MATRIX METALLOPROTEINASE"/>
    <property type="match status" value="1"/>
</dbReference>
<dbReference type="SMART" id="SM00235">
    <property type="entry name" value="ZnMc"/>
    <property type="match status" value="1"/>
</dbReference>
<feature type="chain" id="PRO_5047120943" evidence="15">
    <location>
        <begin position="22"/>
        <end position="466"/>
    </location>
</feature>
<dbReference type="InterPro" id="IPR002477">
    <property type="entry name" value="Peptidoglycan-bd-like"/>
</dbReference>
<dbReference type="Pfam" id="PF01471">
    <property type="entry name" value="PG_binding_1"/>
    <property type="match status" value="1"/>
</dbReference>
<reference evidence="18" key="1">
    <citation type="submission" date="2025-08" db="UniProtKB">
        <authorList>
            <consortium name="RefSeq"/>
        </authorList>
    </citation>
    <scope>IDENTIFICATION</scope>
    <source>
        <tissue evidence="18">Blood</tissue>
    </source>
</reference>
<accession>A0ABM4FYR2</accession>
<dbReference type="SUPFAM" id="SSF55486">
    <property type="entry name" value="Metalloproteases ('zincins'), catalytic domain"/>
    <property type="match status" value="1"/>
</dbReference>
<dbReference type="InterPro" id="IPR006026">
    <property type="entry name" value="Peptidase_Metallo"/>
</dbReference>
<dbReference type="InterPro" id="IPR000585">
    <property type="entry name" value="Hemopexin-like_dom"/>
</dbReference>
<keyword evidence="5" id="KW-0479">Metal-binding</keyword>
<evidence type="ECO:0000259" key="16">
    <source>
        <dbReference type="SMART" id="SM00235"/>
    </source>
</evidence>
<dbReference type="RefSeq" id="XP_067170088.1">
    <property type="nucleotide sequence ID" value="XM_067313987.1"/>
</dbReference>
<keyword evidence="11 18" id="KW-0482">Metalloprotease</keyword>
<dbReference type="Proteomes" id="UP001652627">
    <property type="component" value="Chromosome 33"/>
</dbReference>
<feature type="repeat" description="Hemopexin" evidence="14">
    <location>
        <begin position="420"/>
        <end position="466"/>
    </location>
</feature>
<feature type="signal peptide" evidence="15">
    <location>
        <begin position="1"/>
        <end position="21"/>
    </location>
</feature>
<keyword evidence="7" id="KW-0677">Repeat</keyword>
<evidence type="ECO:0000256" key="6">
    <source>
        <dbReference type="ARBA" id="ARBA00022729"/>
    </source>
</evidence>
<evidence type="ECO:0000313" key="18">
    <source>
        <dbReference type="RefSeq" id="XP_067170088.1"/>
    </source>
</evidence>
<dbReference type="Gene3D" id="3.40.390.10">
    <property type="entry name" value="Collagenase (Catalytic Domain)"/>
    <property type="match status" value="1"/>
</dbReference>
<dbReference type="GeneID" id="136994821"/>
<dbReference type="Pfam" id="PF00045">
    <property type="entry name" value="Hemopexin"/>
    <property type="match status" value="3"/>
</dbReference>
<name>A0ABM4FYR2_9AVES</name>
<keyword evidence="12" id="KW-0865">Zymogen</keyword>
<dbReference type="PROSITE" id="PS51642">
    <property type="entry name" value="HEMOPEXIN_2"/>
    <property type="match status" value="3"/>
</dbReference>
<dbReference type="InterPro" id="IPR036375">
    <property type="entry name" value="Hemopexin-like_dom_sf"/>
</dbReference>
<keyword evidence="4" id="KW-0645">Protease</keyword>
<dbReference type="SUPFAM" id="SSF50923">
    <property type="entry name" value="Hemopexin-like domain"/>
    <property type="match status" value="1"/>
</dbReference>
<evidence type="ECO:0000256" key="4">
    <source>
        <dbReference type="ARBA" id="ARBA00022670"/>
    </source>
</evidence>
<keyword evidence="13" id="KW-1015">Disulfide bond</keyword>
<dbReference type="Gene3D" id="2.110.10.10">
    <property type="entry name" value="Hemopexin-like domain"/>
    <property type="match status" value="2"/>
</dbReference>
<evidence type="ECO:0000256" key="3">
    <source>
        <dbReference type="ARBA" id="ARBA00010370"/>
    </source>
</evidence>
<dbReference type="InterPro" id="IPR036365">
    <property type="entry name" value="PGBD-like_sf"/>
</dbReference>
<evidence type="ECO:0000256" key="1">
    <source>
        <dbReference type="ARBA" id="ARBA00001913"/>
    </source>
</evidence>
<feature type="repeat" description="Hemopexin" evidence="14">
    <location>
        <begin position="280"/>
        <end position="327"/>
    </location>
</feature>
<dbReference type="InterPro" id="IPR001818">
    <property type="entry name" value="Pept_M10_metallopeptidase"/>
</dbReference>
<dbReference type="CDD" id="cd04278">
    <property type="entry name" value="ZnMc_MMP"/>
    <property type="match status" value="1"/>
</dbReference>
<sequence>MVRLELLVPVWALALSAGTAGMGHEEEQEAVRYLRQFGYLQKPLERPTDDFSAAEIAEAMRAFQLALELPGTGRLDAATLEQMRRPRCGVEDPFNQKTQKYTLLARWRKRHLTYRLQGAAEELGELGTRAALRAAFRYWAEAAPLSFREVRHGRADIRFSFHGIVSPTCSQPFDGPGRVLAHAELPEDGAVHFDAAERWSEGTERGANLRLVAAHELGHALGLGHSRHPAALMAPVYTGYRPRFRLHADDLRGIQALYGRRIPVPVPTPPVPTASPSPAPDPCTGRLDALMLGPHNKTYAFRGAFVWTVTDFGTTAPLRAADVWPGLPGGLDAAVHSPRTGRTYFFKGDKLWRYRGFKLEPGYPKPLTRVPPGIDAALYWPVNQKIFLFKGTGYWQWDELGWSDFASYPKETSGLFAGAPAPPDAAVAWTNGKVYFFQGGRYWRLSRQLRVERGYPLPTARRWMRC</sequence>
<dbReference type="InterPro" id="IPR018486">
    <property type="entry name" value="Hemopexin_CS"/>
</dbReference>
<dbReference type="SUPFAM" id="SSF47090">
    <property type="entry name" value="PGBD-like"/>
    <property type="match status" value="1"/>
</dbReference>
<dbReference type="PROSITE" id="PS00024">
    <property type="entry name" value="HEMOPEXIN"/>
    <property type="match status" value="1"/>
</dbReference>
<evidence type="ECO:0000256" key="5">
    <source>
        <dbReference type="ARBA" id="ARBA00022723"/>
    </source>
</evidence>
<gene>
    <name evidence="18" type="primary">MMP19</name>
</gene>
<dbReference type="InterPro" id="IPR021190">
    <property type="entry name" value="Pept_M10A"/>
</dbReference>
<dbReference type="CDD" id="cd00094">
    <property type="entry name" value="HX"/>
    <property type="match status" value="1"/>
</dbReference>
<dbReference type="InterPro" id="IPR033739">
    <property type="entry name" value="M10A_MMP"/>
</dbReference>